<proteinExistence type="predicted"/>
<dbReference type="PANTHER" id="PTHR13270:SF14">
    <property type="entry name" value="SEX DETERMINATION AND DOSAGE COMPENSATION PROTEIN SDC-2"/>
    <property type="match status" value="1"/>
</dbReference>
<dbReference type="Proteomes" id="UP000030750">
    <property type="component" value="Unassembled WGS sequence"/>
</dbReference>
<dbReference type="AlphaFoldDB" id="U6LI89"/>
<evidence type="ECO:0000313" key="2">
    <source>
        <dbReference type="EMBL" id="CDJ48269.1"/>
    </source>
</evidence>
<evidence type="ECO:0000313" key="3">
    <source>
        <dbReference type="Proteomes" id="UP000030750"/>
    </source>
</evidence>
<dbReference type="VEuPathDB" id="ToxoDB:EBH_0078060"/>
<dbReference type="PANTHER" id="PTHR13270">
    <property type="entry name" value="PROTEIN C20ORF116-RELATED"/>
    <property type="match status" value="1"/>
</dbReference>
<feature type="compositionally biased region" description="Low complexity" evidence="1">
    <location>
        <begin position="88"/>
        <end position="133"/>
    </location>
</feature>
<keyword evidence="3" id="KW-1185">Reference proteome</keyword>
<dbReference type="EMBL" id="HG711071">
    <property type="protein sequence ID" value="CDJ48269.1"/>
    <property type="molecule type" value="Genomic_DNA"/>
</dbReference>
<protein>
    <submittedName>
        <fullName evidence="2">Uncharacterized protein</fullName>
    </submittedName>
</protein>
<reference evidence="2" key="1">
    <citation type="submission" date="2013-10" db="EMBL/GenBank/DDBJ databases">
        <title>Genomic analysis of the causative agents of coccidiosis in chickens.</title>
        <authorList>
            <person name="Reid A.J."/>
            <person name="Blake D."/>
            <person name="Billington K."/>
            <person name="Browne H."/>
            <person name="Dunn M."/>
            <person name="Hung S."/>
            <person name="Kawahara F."/>
            <person name="Miranda-Saavedra D."/>
            <person name="Mourier T."/>
            <person name="Nagra H."/>
            <person name="Otto T.D."/>
            <person name="Rawlings N."/>
            <person name="Sanchez A."/>
            <person name="Sanders M."/>
            <person name="Subramaniam C."/>
            <person name="Tay Y."/>
            <person name="Dear P."/>
            <person name="Doerig C."/>
            <person name="Gruber A."/>
            <person name="Parkinson J."/>
            <person name="Shirley M."/>
            <person name="Wan K.L."/>
            <person name="Berriman M."/>
            <person name="Tomley F."/>
            <person name="Pain A."/>
        </authorList>
    </citation>
    <scope>NUCLEOTIDE SEQUENCE [LARGE SCALE GENOMIC DNA]</scope>
    <source>
        <strain evidence="2">Houghton</strain>
    </source>
</reference>
<feature type="region of interest" description="Disordered" evidence="1">
    <location>
        <begin position="72"/>
        <end position="136"/>
    </location>
</feature>
<dbReference type="OrthoDB" id="348638at2759"/>
<name>U6LI89_9EIME</name>
<evidence type="ECO:0000256" key="1">
    <source>
        <dbReference type="SAM" id="MobiDB-lite"/>
    </source>
</evidence>
<sequence length="183" mass="21546">MATQYRKHCGDFTTLGRRSNVSDIPTAEATTIDPKRRAECRAYIEDLSRRLSGLNLDFREISNCLNLRSHSRDHSLQQQQQRRRHQQHQQQQQQQQHQQQQQQQHQQQQQQHEQQQQQQQQEQQEQQQEQQQEVSPFGDRAIGDSLLSLLSSVGIIWDLDFFKLAEESKGNVLPSVGIQLRRA</sequence>
<reference evidence="2" key="2">
    <citation type="submission" date="2013-10" db="EMBL/GenBank/DDBJ databases">
        <authorList>
            <person name="Aslett M."/>
        </authorList>
    </citation>
    <scope>NUCLEOTIDE SEQUENCE [LARGE SCALE GENOMIC DNA]</scope>
    <source>
        <strain evidence="2">Houghton</strain>
    </source>
</reference>
<accession>U6LI89</accession>
<organism evidence="2 3">
    <name type="scientific">Eimeria brunetti</name>
    <dbReference type="NCBI Taxonomy" id="51314"/>
    <lineage>
        <taxon>Eukaryota</taxon>
        <taxon>Sar</taxon>
        <taxon>Alveolata</taxon>
        <taxon>Apicomplexa</taxon>
        <taxon>Conoidasida</taxon>
        <taxon>Coccidia</taxon>
        <taxon>Eucoccidiorida</taxon>
        <taxon>Eimeriorina</taxon>
        <taxon>Eimeriidae</taxon>
        <taxon>Eimeria</taxon>
    </lineage>
</organism>
<gene>
    <name evidence="2" type="ORF">EBH_0078060</name>
</gene>